<name>A0A6F8YK67_9ACTN</name>
<dbReference type="AlphaFoldDB" id="A0A6F8YK67"/>
<feature type="transmembrane region" description="Helical" evidence="1">
    <location>
        <begin position="39"/>
        <end position="60"/>
    </location>
</feature>
<gene>
    <name evidence="2" type="ORF">Psuf_036610</name>
</gene>
<keyword evidence="1" id="KW-1133">Transmembrane helix</keyword>
<reference evidence="2 3" key="1">
    <citation type="submission" date="2020-03" db="EMBL/GenBank/DDBJ databases">
        <title>Whole genome shotgun sequence of Phytohabitans suffuscus NBRC 105367.</title>
        <authorList>
            <person name="Komaki H."/>
            <person name="Tamura T."/>
        </authorList>
    </citation>
    <scope>NUCLEOTIDE SEQUENCE [LARGE SCALE GENOMIC DNA]</scope>
    <source>
        <strain evidence="2 3">NBRC 105367</strain>
    </source>
</reference>
<evidence type="ECO:0000313" key="3">
    <source>
        <dbReference type="Proteomes" id="UP000503011"/>
    </source>
</evidence>
<protein>
    <submittedName>
        <fullName evidence="2">Uncharacterized protein</fullName>
    </submittedName>
</protein>
<organism evidence="2 3">
    <name type="scientific">Phytohabitans suffuscus</name>
    <dbReference type="NCBI Taxonomy" id="624315"/>
    <lineage>
        <taxon>Bacteria</taxon>
        <taxon>Bacillati</taxon>
        <taxon>Actinomycetota</taxon>
        <taxon>Actinomycetes</taxon>
        <taxon>Micromonosporales</taxon>
        <taxon>Micromonosporaceae</taxon>
    </lineage>
</organism>
<dbReference type="EMBL" id="AP022871">
    <property type="protein sequence ID" value="BCB86348.1"/>
    <property type="molecule type" value="Genomic_DNA"/>
</dbReference>
<keyword evidence="1" id="KW-0472">Membrane</keyword>
<sequence>MALISSPRERASTPHAIAPAIAMDVQMAIDLGFSRPRPVGGAVVGGGVGGLAGVVVVTGASKS</sequence>
<keyword evidence="1" id="KW-0812">Transmembrane</keyword>
<dbReference type="KEGG" id="psuu:Psuf_036610"/>
<keyword evidence="3" id="KW-1185">Reference proteome</keyword>
<evidence type="ECO:0000313" key="2">
    <source>
        <dbReference type="EMBL" id="BCB86348.1"/>
    </source>
</evidence>
<evidence type="ECO:0000256" key="1">
    <source>
        <dbReference type="SAM" id="Phobius"/>
    </source>
</evidence>
<dbReference type="Proteomes" id="UP000503011">
    <property type="component" value="Chromosome"/>
</dbReference>
<accession>A0A6F8YK67</accession>
<reference evidence="2 3" key="2">
    <citation type="submission" date="2020-03" db="EMBL/GenBank/DDBJ databases">
        <authorList>
            <person name="Ichikawa N."/>
            <person name="Kimura A."/>
            <person name="Kitahashi Y."/>
            <person name="Uohara A."/>
        </authorList>
    </citation>
    <scope>NUCLEOTIDE SEQUENCE [LARGE SCALE GENOMIC DNA]</scope>
    <source>
        <strain evidence="2 3">NBRC 105367</strain>
    </source>
</reference>
<proteinExistence type="predicted"/>